<comment type="caution">
    <text evidence="1">The sequence shown here is derived from an EMBL/GenBank/DDBJ whole genome shotgun (WGS) entry which is preliminary data.</text>
</comment>
<evidence type="ECO:0000313" key="2">
    <source>
        <dbReference type="Proteomes" id="UP001350748"/>
    </source>
</evidence>
<dbReference type="Proteomes" id="UP001350748">
    <property type="component" value="Unassembled WGS sequence"/>
</dbReference>
<dbReference type="RefSeq" id="WP_332082521.1">
    <property type="nucleotide sequence ID" value="NZ_JAZHYN010000043.1"/>
</dbReference>
<keyword evidence="2" id="KW-1185">Reference proteome</keyword>
<name>A0ABU7XJW9_9HYPH</name>
<proteinExistence type="predicted"/>
<accession>A0ABU7XJW9</accession>
<sequence>MRRKYMMARSRASLPSRRFILKEPFWLNREDDAYSPVEMAIWRALQERYGRQVRKRT</sequence>
<gene>
    <name evidence="1" type="ORF">V3H18_13120</name>
</gene>
<reference evidence="1 2" key="1">
    <citation type="submission" date="2024-02" db="EMBL/GenBank/DDBJ databases">
        <authorList>
            <person name="Grouzdev D."/>
        </authorList>
    </citation>
    <scope>NUCLEOTIDE SEQUENCE [LARGE SCALE GENOMIC DNA]</scope>
    <source>
        <strain evidence="1 2">9N</strain>
    </source>
</reference>
<evidence type="ECO:0000313" key="1">
    <source>
        <dbReference type="EMBL" id="MEF3367475.1"/>
    </source>
</evidence>
<protein>
    <submittedName>
        <fullName evidence="1">Uncharacterized protein</fullName>
    </submittedName>
</protein>
<organism evidence="1 2">
    <name type="scientific">Methylocystis borbori</name>
    <dbReference type="NCBI Taxonomy" id="3118750"/>
    <lineage>
        <taxon>Bacteria</taxon>
        <taxon>Pseudomonadati</taxon>
        <taxon>Pseudomonadota</taxon>
        <taxon>Alphaproteobacteria</taxon>
        <taxon>Hyphomicrobiales</taxon>
        <taxon>Methylocystaceae</taxon>
        <taxon>Methylocystis</taxon>
    </lineage>
</organism>
<dbReference type="EMBL" id="JAZHYN010000043">
    <property type="protein sequence ID" value="MEF3367475.1"/>
    <property type="molecule type" value="Genomic_DNA"/>
</dbReference>